<name>A0ABU7CU50_9TELE</name>
<comment type="caution">
    <text evidence="1">The sequence shown here is derived from an EMBL/GenBank/DDBJ whole genome shotgun (WGS) entry which is preliminary data.</text>
</comment>
<protein>
    <submittedName>
        <fullName evidence="1">Uncharacterized protein</fullName>
    </submittedName>
</protein>
<dbReference type="Proteomes" id="UP001352852">
    <property type="component" value="Unassembled WGS sequence"/>
</dbReference>
<gene>
    <name evidence="1" type="ORF">CHARACLAT_021227</name>
</gene>
<dbReference type="EMBL" id="JAHUTJ010002058">
    <property type="protein sequence ID" value="MED6265029.1"/>
    <property type="molecule type" value="Genomic_DNA"/>
</dbReference>
<evidence type="ECO:0000313" key="2">
    <source>
        <dbReference type="Proteomes" id="UP001352852"/>
    </source>
</evidence>
<reference evidence="1 2" key="1">
    <citation type="submission" date="2021-06" db="EMBL/GenBank/DDBJ databases">
        <authorList>
            <person name="Palmer J.M."/>
        </authorList>
    </citation>
    <scope>NUCLEOTIDE SEQUENCE [LARGE SCALE GENOMIC DNA]</scope>
    <source>
        <strain evidence="1 2">CL_MEX2019</strain>
        <tissue evidence="1">Muscle</tissue>
    </source>
</reference>
<evidence type="ECO:0000313" key="1">
    <source>
        <dbReference type="EMBL" id="MED6265029.1"/>
    </source>
</evidence>
<proteinExistence type="predicted"/>
<accession>A0ABU7CU50</accession>
<keyword evidence="2" id="KW-1185">Reference proteome</keyword>
<sequence length="88" mass="9823">MDTHFLIRDTTVHFSTLLGSSRGKVLLAQRDWVTSATKAAPCQLLHKLKKDFAQTPGSLTMDTVFTFSAMQSHGPMLRESVEKREVTS</sequence>
<organism evidence="1 2">
    <name type="scientific">Characodon lateralis</name>
    <dbReference type="NCBI Taxonomy" id="208331"/>
    <lineage>
        <taxon>Eukaryota</taxon>
        <taxon>Metazoa</taxon>
        <taxon>Chordata</taxon>
        <taxon>Craniata</taxon>
        <taxon>Vertebrata</taxon>
        <taxon>Euteleostomi</taxon>
        <taxon>Actinopterygii</taxon>
        <taxon>Neopterygii</taxon>
        <taxon>Teleostei</taxon>
        <taxon>Neoteleostei</taxon>
        <taxon>Acanthomorphata</taxon>
        <taxon>Ovalentaria</taxon>
        <taxon>Atherinomorphae</taxon>
        <taxon>Cyprinodontiformes</taxon>
        <taxon>Goodeidae</taxon>
        <taxon>Characodon</taxon>
    </lineage>
</organism>